<proteinExistence type="predicted"/>
<evidence type="ECO:0000313" key="2">
    <source>
        <dbReference type="Proteomes" id="UP000315369"/>
    </source>
</evidence>
<sequence length="104" mass="11378">VVGGTGPAEPVKPKNVPPFVIQRDVVRQTSPRLSEVFKQSHRGQTLQGIYKVCVSTSGSVYEVTPVKSVPGADEDIIQGLKAGWEYKPQKVPVCFLYNIPITIQ</sequence>
<reference evidence="1 2" key="1">
    <citation type="submission" date="2019-06" db="EMBL/GenBank/DDBJ databases">
        <authorList>
            <person name="Livingstone P."/>
            <person name="Whitworth D."/>
        </authorList>
    </citation>
    <scope>NUCLEOTIDE SEQUENCE [LARGE SCALE GENOMIC DNA]</scope>
    <source>
        <strain evidence="1 2">AM401</strain>
    </source>
</reference>
<gene>
    <name evidence="1" type="ORF">FJV41_26190</name>
</gene>
<protein>
    <submittedName>
        <fullName evidence="1">PaxA</fullName>
    </submittedName>
</protein>
<dbReference type="EMBL" id="VIFM01000116">
    <property type="protein sequence ID" value="TQF13019.1"/>
    <property type="molecule type" value="Genomic_DNA"/>
</dbReference>
<comment type="caution">
    <text evidence="1">The sequence shown here is derived from an EMBL/GenBank/DDBJ whole genome shotgun (WGS) entry which is preliminary data.</text>
</comment>
<dbReference type="AlphaFoldDB" id="A0A540WVH0"/>
<feature type="non-terminal residue" evidence="1">
    <location>
        <position position="1"/>
    </location>
</feature>
<accession>A0A540WVH0</accession>
<name>A0A540WVH0_9BACT</name>
<organism evidence="1 2">
    <name type="scientific">Myxococcus llanfairpwllgwyngyllgogerychwyrndrobwllllantysiliogogogochensis</name>
    <dbReference type="NCBI Taxonomy" id="2590453"/>
    <lineage>
        <taxon>Bacteria</taxon>
        <taxon>Pseudomonadati</taxon>
        <taxon>Myxococcota</taxon>
        <taxon>Myxococcia</taxon>
        <taxon>Myxococcales</taxon>
        <taxon>Cystobacterineae</taxon>
        <taxon>Myxococcaceae</taxon>
        <taxon>Myxococcus</taxon>
    </lineage>
</organism>
<dbReference type="Proteomes" id="UP000315369">
    <property type="component" value="Unassembled WGS sequence"/>
</dbReference>
<evidence type="ECO:0000313" key="1">
    <source>
        <dbReference type="EMBL" id="TQF13019.1"/>
    </source>
</evidence>
<keyword evidence="2" id="KW-1185">Reference proteome</keyword>